<sequence length="44" mass="4594">MAAPYQEHGQTIIGEALIQFFGQAGALRVKGAPLDIANQIAGKV</sequence>
<organism evidence="1">
    <name type="scientific">marine sediment metagenome</name>
    <dbReference type="NCBI Taxonomy" id="412755"/>
    <lineage>
        <taxon>unclassified sequences</taxon>
        <taxon>metagenomes</taxon>
        <taxon>ecological metagenomes</taxon>
    </lineage>
</organism>
<name>A0A0F9BVQ8_9ZZZZ</name>
<accession>A0A0F9BVQ8</accession>
<proteinExistence type="predicted"/>
<evidence type="ECO:0000313" key="1">
    <source>
        <dbReference type="EMBL" id="KKL18037.1"/>
    </source>
</evidence>
<gene>
    <name evidence="1" type="ORF">LCGC14_2479490</name>
</gene>
<reference evidence="1" key="1">
    <citation type="journal article" date="2015" name="Nature">
        <title>Complex archaea that bridge the gap between prokaryotes and eukaryotes.</title>
        <authorList>
            <person name="Spang A."/>
            <person name="Saw J.H."/>
            <person name="Jorgensen S.L."/>
            <person name="Zaremba-Niedzwiedzka K."/>
            <person name="Martijn J."/>
            <person name="Lind A.E."/>
            <person name="van Eijk R."/>
            <person name="Schleper C."/>
            <person name="Guy L."/>
            <person name="Ettema T.J."/>
        </authorList>
    </citation>
    <scope>NUCLEOTIDE SEQUENCE</scope>
</reference>
<dbReference type="AlphaFoldDB" id="A0A0F9BVQ8"/>
<protein>
    <submittedName>
        <fullName evidence="1">Uncharacterized protein</fullName>
    </submittedName>
</protein>
<comment type="caution">
    <text evidence="1">The sequence shown here is derived from an EMBL/GenBank/DDBJ whole genome shotgun (WGS) entry which is preliminary data.</text>
</comment>
<dbReference type="EMBL" id="LAZR01039023">
    <property type="protein sequence ID" value="KKL18037.1"/>
    <property type="molecule type" value="Genomic_DNA"/>
</dbReference>